<gene>
    <name evidence="4" type="ORF">ACFSKL_11690</name>
</gene>
<name>A0ABW4VQ97_9BACT</name>
<evidence type="ECO:0000256" key="2">
    <source>
        <dbReference type="PROSITE-ProRule" id="PRU00169"/>
    </source>
</evidence>
<proteinExistence type="predicted"/>
<evidence type="ECO:0000259" key="3">
    <source>
        <dbReference type="PROSITE" id="PS50110"/>
    </source>
</evidence>
<dbReference type="CDD" id="cd17574">
    <property type="entry name" value="REC_OmpR"/>
    <property type="match status" value="1"/>
</dbReference>
<accession>A0ABW4VQ97</accession>
<evidence type="ECO:0000256" key="1">
    <source>
        <dbReference type="ARBA" id="ARBA00022553"/>
    </source>
</evidence>
<evidence type="ECO:0000313" key="4">
    <source>
        <dbReference type="EMBL" id="MFD2035458.1"/>
    </source>
</evidence>
<dbReference type="SMART" id="SM00448">
    <property type="entry name" value="REC"/>
    <property type="match status" value="1"/>
</dbReference>
<dbReference type="SUPFAM" id="SSF52172">
    <property type="entry name" value="CheY-like"/>
    <property type="match status" value="1"/>
</dbReference>
<evidence type="ECO:0000313" key="5">
    <source>
        <dbReference type="Proteomes" id="UP001597361"/>
    </source>
</evidence>
<dbReference type="PANTHER" id="PTHR43547">
    <property type="entry name" value="TWO-COMPONENT HISTIDINE KINASE"/>
    <property type="match status" value="1"/>
</dbReference>
<dbReference type="PANTHER" id="PTHR43547:SF2">
    <property type="entry name" value="HYBRID SIGNAL TRANSDUCTION HISTIDINE KINASE C"/>
    <property type="match status" value="1"/>
</dbReference>
<dbReference type="InterPro" id="IPR036890">
    <property type="entry name" value="HATPase_C_sf"/>
</dbReference>
<dbReference type="Proteomes" id="UP001597361">
    <property type="component" value="Unassembled WGS sequence"/>
</dbReference>
<dbReference type="EMBL" id="JBHUHR010000031">
    <property type="protein sequence ID" value="MFD2035458.1"/>
    <property type="molecule type" value="Genomic_DNA"/>
</dbReference>
<reference evidence="5" key="1">
    <citation type="journal article" date="2019" name="Int. J. Syst. Evol. Microbiol.">
        <title>The Global Catalogue of Microorganisms (GCM) 10K type strain sequencing project: providing services to taxonomists for standard genome sequencing and annotation.</title>
        <authorList>
            <consortium name="The Broad Institute Genomics Platform"/>
            <consortium name="The Broad Institute Genome Sequencing Center for Infectious Disease"/>
            <person name="Wu L."/>
            <person name="Ma J."/>
        </authorList>
    </citation>
    <scope>NUCLEOTIDE SEQUENCE [LARGE SCALE GENOMIC DNA]</scope>
    <source>
        <strain evidence="5">CGMCC 1.15180</strain>
    </source>
</reference>
<keyword evidence="1 2" id="KW-0597">Phosphoprotein</keyword>
<dbReference type="SUPFAM" id="SSF55874">
    <property type="entry name" value="ATPase domain of HSP90 chaperone/DNA topoisomerase II/histidine kinase"/>
    <property type="match status" value="1"/>
</dbReference>
<feature type="domain" description="Response regulatory" evidence="3">
    <location>
        <begin position="12"/>
        <end position="128"/>
    </location>
</feature>
<feature type="modified residue" description="4-aspartylphosphate" evidence="2">
    <location>
        <position position="61"/>
    </location>
</feature>
<dbReference type="InterPro" id="IPR011006">
    <property type="entry name" value="CheY-like_superfamily"/>
</dbReference>
<dbReference type="Gene3D" id="3.30.565.10">
    <property type="entry name" value="Histidine kinase-like ATPase, C-terminal domain"/>
    <property type="match status" value="1"/>
</dbReference>
<dbReference type="Pfam" id="PF00072">
    <property type="entry name" value="Response_reg"/>
    <property type="match status" value="1"/>
</dbReference>
<comment type="caution">
    <text evidence="4">The sequence shown here is derived from an EMBL/GenBank/DDBJ whole genome shotgun (WGS) entry which is preliminary data.</text>
</comment>
<sequence length="363" mass="42138">METIDNNPGNISILLVEDEIDLQSNLREILEINNFKVAVADDGREALKMLRFEKFDLIISDIMMPNMDGIELLNQVRLTKKWFQIPFIFLTSKAGNSSVREGMDSGADDYLSKPVRIKELIGSINATLEKSLKRNEFYKSQVLQESKWNESIKLHEIGTPISGLLGLVEILEKSWEELSHNEIKEIIKHAKSSLLKLKNTFLKMQIFQELKEIENIPIIQEDLSSCETINATLQKMNLPTTFVLNMEDFIFRFNKEHIRFILEEFIDNALKFSNYNFDDIQVWVGNGSIRVKNKQKIFMEPYLKFTPLPFQQLGREHFEQQGLGLGLYLASQYAEINQSETKFYIDENLQFNAILTCNNYQSN</sequence>
<organism evidence="4 5">
    <name type="scientific">Belliella marina</name>
    <dbReference type="NCBI Taxonomy" id="1644146"/>
    <lineage>
        <taxon>Bacteria</taxon>
        <taxon>Pseudomonadati</taxon>
        <taxon>Bacteroidota</taxon>
        <taxon>Cytophagia</taxon>
        <taxon>Cytophagales</taxon>
        <taxon>Cyclobacteriaceae</taxon>
        <taxon>Belliella</taxon>
    </lineage>
</organism>
<protein>
    <submittedName>
        <fullName evidence="4">Response regulator</fullName>
    </submittedName>
</protein>
<dbReference type="InterPro" id="IPR001789">
    <property type="entry name" value="Sig_transdc_resp-reg_receiver"/>
</dbReference>
<dbReference type="PROSITE" id="PS50110">
    <property type="entry name" value="RESPONSE_REGULATORY"/>
    <property type="match status" value="1"/>
</dbReference>
<keyword evidence="5" id="KW-1185">Reference proteome</keyword>
<dbReference type="Gene3D" id="3.40.50.2300">
    <property type="match status" value="1"/>
</dbReference>
<dbReference type="RefSeq" id="WP_376886420.1">
    <property type="nucleotide sequence ID" value="NZ_JBHUHR010000031.1"/>
</dbReference>